<dbReference type="KEGG" id="oho:Oweho_0075"/>
<gene>
    <name evidence="1" type="ordered locus">Oweho_0075</name>
</gene>
<sequence>MNKLTLALAALALLSACREKEYIPTDTFLDLELSAINSKNAPSKKAIVTVEQVILQRNLSDSIAYDSIPRSSKEVLLNLESSEKEWLGTCYIEQSGFVNHLELNVSSIALQTDSEFINYKVPTNWWTGIQNFNTNLNPANSDPILIQLDLTQSQVLDSNNQKWINPVFIK</sequence>
<protein>
    <recommendedName>
        <fullName evidence="3">Lipoprotein</fullName>
    </recommendedName>
</protein>
<evidence type="ECO:0000313" key="1">
    <source>
        <dbReference type="EMBL" id="AEV31099.1"/>
    </source>
</evidence>
<dbReference type="HOGENOM" id="CLU_1569151_0_0_10"/>
<proteinExistence type="predicted"/>
<accession>G8R5V1</accession>
<dbReference type="PROSITE" id="PS51257">
    <property type="entry name" value="PROKAR_LIPOPROTEIN"/>
    <property type="match status" value="1"/>
</dbReference>
<evidence type="ECO:0000313" key="2">
    <source>
        <dbReference type="Proteomes" id="UP000005631"/>
    </source>
</evidence>
<evidence type="ECO:0008006" key="3">
    <source>
        <dbReference type="Google" id="ProtNLM"/>
    </source>
</evidence>
<name>G8R5V1_OWEHD</name>
<dbReference type="EMBL" id="CP003156">
    <property type="protein sequence ID" value="AEV31099.1"/>
    <property type="molecule type" value="Genomic_DNA"/>
</dbReference>
<dbReference type="RefSeq" id="WP_014200460.1">
    <property type="nucleotide sequence ID" value="NC_016599.1"/>
</dbReference>
<dbReference type="AlphaFoldDB" id="G8R5V1"/>
<organism evidence="1 2">
    <name type="scientific">Owenweeksia hongkongensis (strain DSM 17368 / CIP 108786 / JCM 12287 / NRRL B-23963 / UST20020801)</name>
    <dbReference type="NCBI Taxonomy" id="926562"/>
    <lineage>
        <taxon>Bacteria</taxon>
        <taxon>Pseudomonadati</taxon>
        <taxon>Bacteroidota</taxon>
        <taxon>Flavobacteriia</taxon>
        <taxon>Flavobacteriales</taxon>
        <taxon>Owenweeksiaceae</taxon>
        <taxon>Owenweeksia</taxon>
    </lineage>
</organism>
<keyword evidence="2" id="KW-1185">Reference proteome</keyword>
<reference evidence="1 2" key="1">
    <citation type="journal article" date="2012" name="Stand. Genomic Sci.">
        <title>Genome sequence of the orange-pigmented seawater bacterium Owenweeksia hongkongensis type strain (UST20020801(T)).</title>
        <authorList>
            <person name="Riedel T."/>
            <person name="Held B."/>
            <person name="Nolan M."/>
            <person name="Lucas S."/>
            <person name="Lapidus A."/>
            <person name="Tice H."/>
            <person name="Del Rio T.G."/>
            <person name="Cheng J.F."/>
            <person name="Han C."/>
            <person name="Tapia R."/>
            <person name="Goodwin L.A."/>
            <person name="Pitluck S."/>
            <person name="Liolios K."/>
            <person name="Mavromatis K."/>
            <person name="Pagani I."/>
            <person name="Ivanova N."/>
            <person name="Mikhailova N."/>
            <person name="Pati A."/>
            <person name="Chen A."/>
            <person name="Palaniappan K."/>
            <person name="Rohde M."/>
            <person name="Tindall B.J."/>
            <person name="Detter J.C."/>
            <person name="Goker M."/>
            <person name="Woyke T."/>
            <person name="Bristow J."/>
            <person name="Eisen J.A."/>
            <person name="Markowitz V."/>
            <person name="Hugenholtz P."/>
            <person name="Klenk H.P."/>
            <person name="Kyrpides N.C."/>
        </authorList>
    </citation>
    <scope>NUCLEOTIDE SEQUENCE</scope>
    <source>
        <strain evidence="2">DSM 17368 / JCM 12287 / NRRL B-23963</strain>
    </source>
</reference>
<dbReference type="Proteomes" id="UP000005631">
    <property type="component" value="Chromosome"/>
</dbReference>